<accession>A0A7L9RTI7</accession>
<dbReference type="KEGG" id="pbal:CPBP_00620"/>
<dbReference type="AlphaFoldDB" id="A0A7L9RTI7"/>
<evidence type="ECO:0000256" key="3">
    <source>
        <dbReference type="HAMAP-Rule" id="MF_01357"/>
    </source>
</evidence>
<keyword evidence="3" id="KW-1003">Cell membrane</keyword>
<dbReference type="EC" id="7.1.1.-" evidence="3"/>
<evidence type="ECO:0000313" key="6">
    <source>
        <dbReference type="Proteomes" id="UP000594001"/>
    </source>
</evidence>
<keyword evidence="5" id="KW-0560">Oxidoreductase</keyword>
<evidence type="ECO:0000256" key="2">
    <source>
        <dbReference type="ARBA" id="ARBA00022448"/>
    </source>
</evidence>
<keyword evidence="3" id="KW-0874">Quinone</keyword>
<keyword evidence="2 3" id="KW-0813">Transport</keyword>
<keyword evidence="3" id="KW-1278">Translocase</keyword>
<dbReference type="EMBL" id="CP054719">
    <property type="protein sequence ID" value="QOL19849.1"/>
    <property type="molecule type" value="Genomic_DNA"/>
</dbReference>
<protein>
    <recommendedName>
        <fullName evidence="3">NADH-quinone oxidoreductase subunit C</fullName>
        <ecNumber evidence="3">7.1.1.-</ecNumber>
    </recommendedName>
    <alternativeName>
        <fullName evidence="3">NADH dehydrogenase I subunit C</fullName>
    </alternativeName>
    <alternativeName>
        <fullName evidence="3">NDH-1 subunit C</fullName>
    </alternativeName>
</protein>
<organism evidence="5 6">
    <name type="scientific">Candidatus Bodocaedibacter vickermanii</name>
    <dbReference type="NCBI Taxonomy" id="2741701"/>
    <lineage>
        <taxon>Bacteria</taxon>
        <taxon>Pseudomonadati</taxon>
        <taxon>Pseudomonadota</taxon>
        <taxon>Alphaproteobacteria</taxon>
        <taxon>Holosporales</taxon>
        <taxon>Candidatus Paracaedibacteraceae</taxon>
        <taxon>Candidatus Bodocaedibacter</taxon>
    </lineage>
</organism>
<comment type="subunit">
    <text evidence="3">NDH-1 is composed of 14 different subunits. Subunits NuoB, C, D, E, F, and G constitute the peripheral sector of the complex.</text>
</comment>
<sequence>MQDFLNDLKDHFEDKLDIRDIQYINALSEYTLIVPLERLIDVMGSLKHSVKFLQLTDITAVDYPQKPKRFEVVYHVLNMHRNVRVRVKVSVVDMGAVPSLCRIYKAANWYEREVFDMFGIVFDQHPQLERILTDYTFEAYPMRKDFPTEGRFEVHYDEDKRCVVYDPVNLPQARRHFDFMQNKWYDPTYESSEDGDHHA</sequence>
<dbReference type="InterPro" id="IPR001268">
    <property type="entry name" value="NADH_UbQ_OxRdtase_30kDa_su"/>
</dbReference>
<dbReference type="GO" id="GO:0008137">
    <property type="term" value="F:NADH dehydrogenase (ubiquinone) activity"/>
    <property type="evidence" value="ECO:0007669"/>
    <property type="project" value="InterPro"/>
</dbReference>
<dbReference type="GO" id="GO:0048038">
    <property type="term" value="F:quinone binding"/>
    <property type="evidence" value="ECO:0007669"/>
    <property type="project" value="UniProtKB-KW"/>
</dbReference>
<evidence type="ECO:0000256" key="1">
    <source>
        <dbReference type="ARBA" id="ARBA00007569"/>
    </source>
</evidence>
<name>A0A7L9RTI7_9PROT</name>
<comment type="catalytic activity">
    <reaction evidence="3">
        <text>a quinone + NADH + 5 H(+)(in) = a quinol + NAD(+) + 4 H(+)(out)</text>
        <dbReference type="Rhea" id="RHEA:57888"/>
        <dbReference type="ChEBI" id="CHEBI:15378"/>
        <dbReference type="ChEBI" id="CHEBI:24646"/>
        <dbReference type="ChEBI" id="CHEBI:57540"/>
        <dbReference type="ChEBI" id="CHEBI:57945"/>
        <dbReference type="ChEBI" id="CHEBI:132124"/>
    </reaction>
</comment>
<keyword evidence="3" id="KW-0830">Ubiquinone</keyword>
<feature type="domain" description="NADH:ubiquinone oxidoreductase 30kDa subunit" evidence="4">
    <location>
        <begin position="34"/>
        <end position="151"/>
    </location>
</feature>
<dbReference type="Proteomes" id="UP000594001">
    <property type="component" value="Chromosome"/>
</dbReference>
<dbReference type="PANTHER" id="PTHR10884">
    <property type="entry name" value="NADH DEHYDROGENASE UBIQUINONE IRON-SULFUR PROTEIN 3"/>
    <property type="match status" value="1"/>
</dbReference>
<dbReference type="HAMAP" id="MF_01357">
    <property type="entry name" value="NDH1_NuoC"/>
    <property type="match status" value="1"/>
</dbReference>
<dbReference type="GO" id="GO:0005886">
    <property type="term" value="C:plasma membrane"/>
    <property type="evidence" value="ECO:0007669"/>
    <property type="project" value="UniProtKB-SubCell"/>
</dbReference>
<proteinExistence type="inferred from homology"/>
<dbReference type="InterPro" id="IPR037232">
    <property type="entry name" value="NADH_quin_OxRdtase_su_C/D-like"/>
</dbReference>
<dbReference type="RefSeq" id="WP_350332590.1">
    <property type="nucleotide sequence ID" value="NZ_CP054719.1"/>
</dbReference>
<dbReference type="PANTHER" id="PTHR10884:SF14">
    <property type="entry name" value="NADH DEHYDROGENASE [UBIQUINONE] IRON-SULFUR PROTEIN 3, MITOCHONDRIAL"/>
    <property type="match status" value="1"/>
</dbReference>
<dbReference type="SUPFAM" id="SSF143243">
    <property type="entry name" value="Nqo5-like"/>
    <property type="match status" value="1"/>
</dbReference>
<dbReference type="Gene3D" id="3.30.460.80">
    <property type="entry name" value="NADH:ubiquinone oxidoreductase, 30kDa subunit"/>
    <property type="match status" value="1"/>
</dbReference>
<keyword evidence="6" id="KW-1185">Reference proteome</keyword>
<comment type="function">
    <text evidence="3">NDH-1 shuttles electrons from NADH, via FMN and iron-sulfur (Fe-S) centers, to quinones in the respiratory chain. The immediate electron acceptor for the enzyme in this species is believed to be ubiquinone. Couples the redox reaction to proton translocation (for every two electrons transferred, four hydrogen ions are translocated across the cytoplasmic membrane), and thus conserves the redox energy in a proton gradient.</text>
</comment>
<dbReference type="NCBIfam" id="TIGR01961">
    <property type="entry name" value="NuoC_fam"/>
    <property type="match status" value="1"/>
</dbReference>
<evidence type="ECO:0000259" key="4">
    <source>
        <dbReference type="Pfam" id="PF00329"/>
    </source>
</evidence>
<dbReference type="GO" id="GO:0050136">
    <property type="term" value="F:NADH dehydrogenase (quinone) (non-electrogenic) activity"/>
    <property type="evidence" value="ECO:0007669"/>
    <property type="project" value="UniProtKB-UniRule"/>
</dbReference>
<reference evidence="5 6" key="1">
    <citation type="submission" date="2020-06" db="EMBL/GenBank/DDBJ databases">
        <title>The endosymbiont of the kinetoplastid Bodo saltans is a Paracaedibacter-like alpha-proteobacterium possessing a putative toxin-antitoxin system.</title>
        <authorList>
            <person name="Midha S."/>
            <person name="Rigden D.J."/>
            <person name="Siozios S."/>
            <person name="Hurst G.D.D."/>
            <person name="Jackson A.P."/>
        </authorList>
    </citation>
    <scope>NUCLEOTIDE SEQUENCE [LARGE SCALE GENOMIC DNA]</scope>
    <source>
        <strain evidence="5">Lake Konstanz</strain>
    </source>
</reference>
<dbReference type="InterPro" id="IPR010218">
    <property type="entry name" value="NADH_DH_suC"/>
</dbReference>
<comment type="subcellular location">
    <subcellularLocation>
        <location evidence="3">Cell membrane</location>
        <topology evidence="3">Peripheral membrane protein</topology>
        <orientation evidence="3">Cytoplasmic side</orientation>
    </subcellularLocation>
</comment>
<gene>
    <name evidence="5" type="primary">nqo5</name>
    <name evidence="3" type="synonym">nuoC</name>
    <name evidence="5" type="ORF">CPBP_00620</name>
</gene>
<evidence type="ECO:0000313" key="5">
    <source>
        <dbReference type="EMBL" id="QOL19849.1"/>
    </source>
</evidence>
<keyword evidence="3" id="KW-0520">NAD</keyword>
<dbReference type="Pfam" id="PF00329">
    <property type="entry name" value="Complex1_30kDa"/>
    <property type="match status" value="1"/>
</dbReference>
<keyword evidence="3" id="KW-0472">Membrane</keyword>
<comment type="similarity">
    <text evidence="1 3">Belongs to the complex I 30 kDa subunit family.</text>
</comment>